<keyword evidence="3" id="KW-1185">Reference proteome</keyword>
<dbReference type="AlphaFoldDB" id="A0A1Y2B833"/>
<gene>
    <name evidence="2" type="ORF">BCR33DRAFT_772031</name>
</gene>
<accession>A0A1Y2B833</accession>
<comment type="caution">
    <text evidence="2">The sequence shown here is derived from an EMBL/GenBank/DDBJ whole genome shotgun (WGS) entry which is preliminary data.</text>
</comment>
<name>A0A1Y2B833_9FUNG</name>
<feature type="non-terminal residue" evidence="2">
    <location>
        <position position="1"/>
    </location>
</feature>
<feature type="non-terminal residue" evidence="2">
    <location>
        <position position="178"/>
    </location>
</feature>
<proteinExistence type="predicted"/>
<keyword evidence="1" id="KW-1133">Transmembrane helix</keyword>
<reference evidence="2 3" key="1">
    <citation type="submission" date="2016-07" db="EMBL/GenBank/DDBJ databases">
        <title>Pervasive Adenine N6-methylation of Active Genes in Fungi.</title>
        <authorList>
            <consortium name="DOE Joint Genome Institute"/>
            <person name="Mondo S.J."/>
            <person name="Dannebaum R.O."/>
            <person name="Kuo R.C."/>
            <person name="Labutti K."/>
            <person name="Haridas S."/>
            <person name="Kuo A."/>
            <person name="Salamov A."/>
            <person name="Ahrendt S.R."/>
            <person name="Lipzen A."/>
            <person name="Sullivan W."/>
            <person name="Andreopoulos W.B."/>
            <person name="Clum A."/>
            <person name="Lindquist E."/>
            <person name="Daum C."/>
            <person name="Ramamoorthy G.K."/>
            <person name="Gryganskyi A."/>
            <person name="Culley D."/>
            <person name="Magnuson J.K."/>
            <person name="James T.Y."/>
            <person name="O'Malley M.A."/>
            <person name="Stajich J.E."/>
            <person name="Spatafora J.W."/>
            <person name="Visel A."/>
            <person name="Grigoriev I.V."/>
        </authorList>
    </citation>
    <scope>NUCLEOTIDE SEQUENCE [LARGE SCALE GENOMIC DNA]</scope>
    <source>
        <strain evidence="2 3">JEL800</strain>
    </source>
</reference>
<evidence type="ECO:0000256" key="1">
    <source>
        <dbReference type="SAM" id="Phobius"/>
    </source>
</evidence>
<dbReference type="EMBL" id="MCGO01000080">
    <property type="protein sequence ID" value="ORY30914.1"/>
    <property type="molecule type" value="Genomic_DNA"/>
</dbReference>
<organism evidence="2 3">
    <name type="scientific">Rhizoclosmatium globosum</name>
    <dbReference type="NCBI Taxonomy" id="329046"/>
    <lineage>
        <taxon>Eukaryota</taxon>
        <taxon>Fungi</taxon>
        <taxon>Fungi incertae sedis</taxon>
        <taxon>Chytridiomycota</taxon>
        <taxon>Chytridiomycota incertae sedis</taxon>
        <taxon>Chytridiomycetes</taxon>
        <taxon>Chytridiales</taxon>
        <taxon>Chytriomycetaceae</taxon>
        <taxon>Rhizoclosmatium</taxon>
    </lineage>
</organism>
<protein>
    <submittedName>
        <fullName evidence="2">Uncharacterized protein</fullName>
    </submittedName>
</protein>
<dbReference type="Proteomes" id="UP000193642">
    <property type="component" value="Unassembled WGS sequence"/>
</dbReference>
<feature type="transmembrane region" description="Helical" evidence="1">
    <location>
        <begin position="93"/>
        <end position="117"/>
    </location>
</feature>
<evidence type="ECO:0000313" key="3">
    <source>
        <dbReference type="Proteomes" id="UP000193642"/>
    </source>
</evidence>
<feature type="transmembrane region" description="Helical" evidence="1">
    <location>
        <begin position="59"/>
        <end position="81"/>
    </location>
</feature>
<keyword evidence="1" id="KW-0812">Transmembrane</keyword>
<keyword evidence="1" id="KW-0472">Membrane</keyword>
<evidence type="ECO:0000313" key="2">
    <source>
        <dbReference type="EMBL" id="ORY30914.1"/>
    </source>
</evidence>
<sequence>MITHIPNGFVLLKSFEFDCRGSAFKQSYSSHDSVAKTQAHATDDQLEELNSALHKSRKYFEYVASTLSLIAFGWAVVLVVLQSRNAADIPPILYAPPAIIQIGILLFEYCFLGLYYVNICKPYIQRWNQEDIVNGTVSMIDYRWNLFDCHFVSMQLLRLRYESIDCIDLKVSERLCKE</sequence>